<organism evidence="1 2">
    <name type="scientific">Eretmocerus hayati</name>
    <dbReference type="NCBI Taxonomy" id="131215"/>
    <lineage>
        <taxon>Eukaryota</taxon>
        <taxon>Metazoa</taxon>
        <taxon>Ecdysozoa</taxon>
        <taxon>Arthropoda</taxon>
        <taxon>Hexapoda</taxon>
        <taxon>Insecta</taxon>
        <taxon>Pterygota</taxon>
        <taxon>Neoptera</taxon>
        <taxon>Endopterygota</taxon>
        <taxon>Hymenoptera</taxon>
        <taxon>Apocrita</taxon>
        <taxon>Proctotrupomorpha</taxon>
        <taxon>Chalcidoidea</taxon>
        <taxon>Aphelinidae</taxon>
        <taxon>Aphelininae</taxon>
        <taxon>Eretmocerus</taxon>
    </lineage>
</organism>
<evidence type="ECO:0000313" key="2">
    <source>
        <dbReference type="Proteomes" id="UP001239111"/>
    </source>
</evidence>
<dbReference type="Proteomes" id="UP001239111">
    <property type="component" value="Chromosome 1"/>
</dbReference>
<keyword evidence="2" id="KW-1185">Reference proteome</keyword>
<comment type="caution">
    <text evidence="1">The sequence shown here is derived from an EMBL/GenBank/DDBJ whole genome shotgun (WGS) entry which is preliminary data.</text>
</comment>
<dbReference type="EMBL" id="CM056741">
    <property type="protein sequence ID" value="KAJ8688344.1"/>
    <property type="molecule type" value="Genomic_DNA"/>
</dbReference>
<evidence type="ECO:0000313" key="1">
    <source>
        <dbReference type="EMBL" id="KAJ8688344.1"/>
    </source>
</evidence>
<name>A0ACC2PXJ5_9HYME</name>
<gene>
    <name evidence="1" type="ORF">QAD02_024139</name>
</gene>
<proteinExistence type="predicted"/>
<protein>
    <submittedName>
        <fullName evidence="1">Uncharacterized protein</fullName>
    </submittedName>
</protein>
<reference evidence="1" key="1">
    <citation type="submission" date="2023-04" db="EMBL/GenBank/DDBJ databases">
        <title>A chromosome-level genome assembly of the parasitoid wasp Eretmocerus hayati.</title>
        <authorList>
            <person name="Zhong Y."/>
            <person name="Liu S."/>
            <person name="Liu Y."/>
        </authorList>
    </citation>
    <scope>NUCLEOTIDE SEQUENCE</scope>
    <source>
        <strain evidence="1">ZJU_SS_LIU_2023</strain>
    </source>
</reference>
<sequence>MVSYFRTLPPSFFFNLLPPLILFLQHLMCLTMDHALRVGSINSAIQLLDIDSNVAEVSSLFFTMCNHTCNDYDLEASAGSQKPWDHAWNTEEMRKNRRNWSLAGDSGLLKHLQQFSEDLITKANETRDSIDSMTAELDKTAILVDNITNTSLALANTQFIESRVQEDDVEIDQPVEDTKAKKNACELTATDLLVSVCESIKQGLVIVDEKYERIETAASLTGLDDDVMPRIMLRPKDPYQNRPLPYIIGTEQWTLSSKVGLESSSSDSEQDDEGDNFVGGADNKNFENIMHSNMSVSSGVGRLSTTSSESNDFNIEKSDTKSSISSRSLAQSRDPLDLDKESLTPSNTLKTANISNGPPSFAEELAKRLGNVKPFQNIVAASDADEFPGEHSKENNSRLGGQVDNMSSTRKNNVFPNEVLPTAWKDKPVRPMNNNIIPPSIDVPPPLNNISTAPKSNFDDLFGDGDDSEDSDDIFSNKSSKNIFSVDRGSLKTEMNKQKPVGAQTVQSSHIMPTSTPEKSDRQKSLFSDNEEEEGDLFQPSVPVTKPLESSASGFDKKKPVGGVSIFGKVDILSSSKFARRDSSSSSDASEEHQQQQPQKSKTYNARTLESATRDDNIRSTNTSVASASFSADNKTSNDNLSGNSAAMPNDNSGISTRKPSIGNLVHSSSG</sequence>
<accession>A0ACC2PXJ5</accession>